<dbReference type="OrthoDB" id="28322at2759"/>
<feature type="region of interest" description="Disordered" evidence="4">
    <location>
        <begin position="280"/>
        <end position="336"/>
    </location>
</feature>
<dbReference type="PANTHER" id="PTHR12630">
    <property type="entry name" value="N-LINKED OLIGOSACCHARIDE PROCESSING"/>
    <property type="match status" value="1"/>
</dbReference>
<keyword evidence="3" id="KW-1015">Disulfide bond</keyword>
<evidence type="ECO:0000256" key="5">
    <source>
        <dbReference type="SAM" id="Phobius"/>
    </source>
</evidence>
<name>A0A8X8CEX8_POPTO</name>
<evidence type="ECO:0000313" key="7">
    <source>
        <dbReference type="EMBL" id="KAG6751910.1"/>
    </source>
</evidence>
<dbReference type="InterPro" id="IPR036607">
    <property type="entry name" value="PRKCSH"/>
</dbReference>
<comment type="caution">
    <text evidence="7">The sequence shown here is derived from an EMBL/GenBank/DDBJ whole genome shotgun (WGS) entry which is preliminary data.</text>
</comment>
<keyword evidence="8" id="KW-1185">Reference proteome</keyword>
<dbReference type="GO" id="GO:0006491">
    <property type="term" value="P:N-glycan processing"/>
    <property type="evidence" value="ECO:0007669"/>
    <property type="project" value="TreeGrafter"/>
</dbReference>
<evidence type="ECO:0000259" key="6">
    <source>
        <dbReference type="PROSITE" id="PS51914"/>
    </source>
</evidence>
<dbReference type="PROSITE" id="PS51914">
    <property type="entry name" value="MRH"/>
    <property type="match status" value="1"/>
</dbReference>
<dbReference type="PANTHER" id="PTHR12630:SF16">
    <property type="entry name" value="GLUCOSIDASE 2 SUBUNIT BETA"/>
    <property type="match status" value="1"/>
</dbReference>
<feature type="transmembrane region" description="Helical" evidence="5">
    <location>
        <begin position="38"/>
        <end position="55"/>
    </location>
</feature>
<keyword evidence="5" id="KW-1133">Transmembrane helix</keyword>
<dbReference type="AlphaFoldDB" id="A0A8X8CEX8"/>
<reference evidence="7" key="1">
    <citation type="journal article" date="2020" name="bioRxiv">
        <title>Hybrid origin of Populus tomentosa Carr. identified through genome sequencing and phylogenomic analysis.</title>
        <authorList>
            <person name="An X."/>
            <person name="Gao K."/>
            <person name="Chen Z."/>
            <person name="Li J."/>
            <person name="Yang X."/>
            <person name="Yang X."/>
            <person name="Zhou J."/>
            <person name="Guo T."/>
            <person name="Zhao T."/>
            <person name="Huang S."/>
            <person name="Miao D."/>
            <person name="Khan W.U."/>
            <person name="Rao P."/>
            <person name="Ye M."/>
            <person name="Lei B."/>
            <person name="Liao W."/>
            <person name="Wang J."/>
            <person name="Ji L."/>
            <person name="Li Y."/>
            <person name="Guo B."/>
            <person name="Mustafa N.S."/>
            <person name="Li S."/>
            <person name="Yun Q."/>
            <person name="Keller S.R."/>
            <person name="Mao J."/>
            <person name="Zhang R."/>
            <person name="Strauss S.H."/>
        </authorList>
    </citation>
    <scope>NUCLEOTIDE SEQUENCE</scope>
    <source>
        <strain evidence="7">GM15</strain>
        <tissue evidence="7">Leaf</tissue>
    </source>
</reference>
<dbReference type="Proteomes" id="UP000886885">
    <property type="component" value="Chromosome 13A"/>
</dbReference>
<keyword evidence="1" id="KW-0732">Signal</keyword>
<sequence length="590" mass="67222">MDLSRAKQEKEKKIQNLSFSKINKQHINYIRITKIMKVNILFLLFSLLITNFSLISSTKSSFISLLGVAPQDENYFKTETIKCRNGSKKFTRAQLNDDFCDCPDGTDEPGTSACPHGKFYCVNVGHLPVSLHSSKVNDGICVKAIKSHASSSAYIHISCKDLDAPEVSFCKDKTTYCCDGSDEYDGEVKCPNTCWEAGKVTRDKLKKKIDIYKEGVTIRKKEVEQAKQAIVKDKEELSKLKNNEKSLKGLVKNLKARKEQIEKAEEKERLVKEKEEMMKMAADNKSDDEHKESSSSTTLDSENNGLSDEPSVDQQQKDEYENTEGLPTDGSESTEGLLREELGRLVASRWTGEKTEHQVEEVSPNKDNHEGNNEIPEGTDDKDHDNNDGVTILNDPSWLEKIQDAAQNLFQAINLFPAPLDKLGKYANRVRKDYEDSTTRLSDIQERIASLTEKLKHDFGMEKEFYFYYDQCFETKQDKYVYKVCPFKDASQEEGYHITQLGQWEKFENSYGTMLFSNGDGCWNGPDRSVKVKLRCGLKTELTDVKEPSRCEYVALMSTPIHCLEGKLEELERKLESMYNEQLQGGHDEL</sequence>
<evidence type="ECO:0000256" key="3">
    <source>
        <dbReference type="ARBA" id="ARBA00023157"/>
    </source>
</evidence>
<keyword evidence="5" id="KW-0812">Transmembrane</keyword>
<accession>A0A8X8CEX8</accession>
<evidence type="ECO:0000256" key="4">
    <source>
        <dbReference type="SAM" id="MobiDB-lite"/>
    </source>
</evidence>
<evidence type="ECO:0000256" key="2">
    <source>
        <dbReference type="ARBA" id="ARBA00022824"/>
    </source>
</evidence>
<dbReference type="EMBL" id="JAAWWB010000025">
    <property type="protein sequence ID" value="KAG6751910.1"/>
    <property type="molecule type" value="Genomic_DNA"/>
</dbReference>
<dbReference type="Pfam" id="PF13015">
    <property type="entry name" value="PRKCSH_1"/>
    <property type="match status" value="1"/>
</dbReference>
<protein>
    <recommendedName>
        <fullName evidence="6">MRH domain-containing protein</fullName>
    </recommendedName>
</protein>
<dbReference type="Pfam" id="PF12999">
    <property type="entry name" value="PRKCSH-like"/>
    <property type="match status" value="1"/>
</dbReference>
<keyword evidence="2" id="KW-0256">Endoplasmic reticulum</keyword>
<gene>
    <name evidence="7" type="ORF">POTOM_044123</name>
</gene>
<dbReference type="GO" id="GO:0017177">
    <property type="term" value="C:glucosidase II complex"/>
    <property type="evidence" value="ECO:0007669"/>
    <property type="project" value="TreeGrafter"/>
</dbReference>
<feature type="compositionally biased region" description="Basic and acidic residues" evidence="4">
    <location>
        <begin position="280"/>
        <end position="293"/>
    </location>
</feature>
<keyword evidence="5" id="KW-0472">Membrane</keyword>
<organism evidence="7 8">
    <name type="scientific">Populus tomentosa</name>
    <name type="common">Chinese white poplar</name>
    <dbReference type="NCBI Taxonomy" id="118781"/>
    <lineage>
        <taxon>Eukaryota</taxon>
        <taxon>Viridiplantae</taxon>
        <taxon>Streptophyta</taxon>
        <taxon>Embryophyta</taxon>
        <taxon>Tracheophyta</taxon>
        <taxon>Spermatophyta</taxon>
        <taxon>Magnoliopsida</taxon>
        <taxon>eudicotyledons</taxon>
        <taxon>Gunneridae</taxon>
        <taxon>Pentapetalae</taxon>
        <taxon>rosids</taxon>
        <taxon>fabids</taxon>
        <taxon>Malpighiales</taxon>
        <taxon>Salicaceae</taxon>
        <taxon>Saliceae</taxon>
        <taxon>Populus</taxon>
    </lineage>
</organism>
<feature type="compositionally biased region" description="Basic and acidic residues" evidence="4">
    <location>
        <begin position="351"/>
        <end position="372"/>
    </location>
</feature>
<evidence type="ECO:0000313" key="8">
    <source>
        <dbReference type="Proteomes" id="UP000886885"/>
    </source>
</evidence>
<dbReference type="InterPro" id="IPR039794">
    <property type="entry name" value="Gtb1-like"/>
</dbReference>
<proteinExistence type="predicted"/>
<evidence type="ECO:0000256" key="1">
    <source>
        <dbReference type="ARBA" id="ARBA00022729"/>
    </source>
</evidence>
<feature type="domain" description="MRH" evidence="6">
    <location>
        <begin position="470"/>
        <end position="565"/>
    </location>
</feature>
<dbReference type="InterPro" id="IPR044865">
    <property type="entry name" value="MRH_dom"/>
</dbReference>
<dbReference type="InterPro" id="IPR028146">
    <property type="entry name" value="PRKCSH_N"/>
</dbReference>
<feature type="region of interest" description="Disordered" evidence="4">
    <location>
        <begin position="349"/>
        <end position="387"/>
    </location>
</feature>